<feature type="domain" description="Histidine kinase" evidence="10">
    <location>
        <begin position="253"/>
        <end position="452"/>
    </location>
</feature>
<dbReference type="PROSITE" id="PS50885">
    <property type="entry name" value="HAMP"/>
    <property type="match status" value="1"/>
</dbReference>
<comment type="caution">
    <text evidence="12">The sequence shown here is derived from an EMBL/GenBank/DDBJ whole genome shotgun (WGS) entry which is preliminary data.</text>
</comment>
<dbReference type="PANTHER" id="PTHR44936:SF10">
    <property type="entry name" value="SENSOR PROTEIN RSTB"/>
    <property type="match status" value="1"/>
</dbReference>
<sequence length="454" mass="49345">MGGVLNSILARVLALTFGLLVLTLAGMIAIMQTPLSGRIFDRALAESANGITELVWLIETSPPEVEGAILSTYASRSRVAWIADGFGSGLAPYRARQALLTATENAVADRLRERDIRFEEVGALELARRRGSQPDLFYNASSTLHVAIGLQDGRVLNIWLAPSIIYSGPPYAPYFLFALVLVVAVLLGFALRQVIMRPIRALEHDAERVGLAETAVPVSETGPRELRRLARALNRMRLRLDGLIREREQIMVAIAHDIRTGITKLRLRTHGSDNVTVAEIEPDLVQMERLLSDMMAYARAENPLAEHELIELRSFAVTLAEASPQNVAISQDNPSDPFTIAGNRLALARMMENLLENARAYGGGWVGLCISRDAVGLAIAVEDNGPGLLENQLERVFEPFFRGEGSRNKETGGTGLGLGIARAIAHTHGARIRLSNRAQGGLRAAVVFPAAMAL</sequence>
<comment type="catalytic activity">
    <reaction evidence="1">
        <text>ATP + protein L-histidine = ADP + protein N-phospho-L-histidine.</text>
        <dbReference type="EC" id="2.7.13.3"/>
    </reaction>
</comment>
<feature type="transmembrane region" description="Helical" evidence="9">
    <location>
        <begin position="171"/>
        <end position="191"/>
    </location>
</feature>
<dbReference type="PRINTS" id="PR00344">
    <property type="entry name" value="BCTRLSENSOR"/>
</dbReference>
<evidence type="ECO:0000313" key="12">
    <source>
        <dbReference type="EMBL" id="OBV10457.1"/>
    </source>
</evidence>
<keyword evidence="9" id="KW-0812">Transmembrane</keyword>
<dbReference type="EC" id="2.7.13.3" evidence="3"/>
<proteinExistence type="predicted"/>
<dbReference type="PROSITE" id="PS50109">
    <property type="entry name" value="HIS_KIN"/>
    <property type="match status" value="1"/>
</dbReference>
<name>A0A1A7BGC0_9SPHN</name>
<evidence type="ECO:0000256" key="6">
    <source>
        <dbReference type="ARBA" id="ARBA00022741"/>
    </source>
</evidence>
<evidence type="ECO:0000259" key="10">
    <source>
        <dbReference type="PROSITE" id="PS50109"/>
    </source>
</evidence>
<dbReference type="GO" id="GO:0005524">
    <property type="term" value="F:ATP binding"/>
    <property type="evidence" value="ECO:0007669"/>
    <property type="project" value="UniProtKB-KW"/>
</dbReference>
<evidence type="ECO:0000259" key="11">
    <source>
        <dbReference type="PROSITE" id="PS50885"/>
    </source>
</evidence>
<organism evidence="12 13">
    <name type="scientific">Erythrobacter dokdonensis DSW-74</name>
    <dbReference type="NCBI Taxonomy" id="1300349"/>
    <lineage>
        <taxon>Bacteria</taxon>
        <taxon>Pseudomonadati</taxon>
        <taxon>Pseudomonadota</taxon>
        <taxon>Alphaproteobacteria</taxon>
        <taxon>Sphingomonadales</taxon>
        <taxon>Erythrobacteraceae</taxon>
        <taxon>Erythrobacter/Porphyrobacter group</taxon>
        <taxon>Erythrobacter</taxon>
    </lineage>
</organism>
<comment type="subcellular location">
    <subcellularLocation>
        <location evidence="2">Membrane</location>
    </subcellularLocation>
</comment>
<dbReference type="SMART" id="SM00387">
    <property type="entry name" value="HATPase_c"/>
    <property type="match status" value="1"/>
</dbReference>
<dbReference type="PANTHER" id="PTHR44936">
    <property type="entry name" value="SENSOR PROTEIN CREC"/>
    <property type="match status" value="1"/>
</dbReference>
<dbReference type="SMART" id="SM00304">
    <property type="entry name" value="HAMP"/>
    <property type="match status" value="1"/>
</dbReference>
<dbReference type="InterPro" id="IPR005467">
    <property type="entry name" value="His_kinase_dom"/>
</dbReference>
<evidence type="ECO:0000256" key="8">
    <source>
        <dbReference type="ARBA" id="ARBA00022840"/>
    </source>
</evidence>
<evidence type="ECO:0000256" key="3">
    <source>
        <dbReference type="ARBA" id="ARBA00012438"/>
    </source>
</evidence>
<evidence type="ECO:0000313" key="13">
    <source>
        <dbReference type="Proteomes" id="UP000092484"/>
    </source>
</evidence>
<dbReference type="InterPro" id="IPR036097">
    <property type="entry name" value="HisK_dim/P_sf"/>
</dbReference>
<keyword evidence="5" id="KW-0808">Transferase</keyword>
<keyword evidence="9" id="KW-0472">Membrane</keyword>
<keyword evidence="9" id="KW-1133">Transmembrane helix</keyword>
<evidence type="ECO:0000256" key="4">
    <source>
        <dbReference type="ARBA" id="ARBA00022553"/>
    </source>
</evidence>
<reference evidence="12 13" key="1">
    <citation type="submission" date="2016-06" db="EMBL/GenBank/DDBJ databases">
        <title>Genome sequence of Porphyrobacter dokdonensis DSW-74.</title>
        <authorList>
            <person name="Kim J.F."/>
            <person name="Song J.Y."/>
        </authorList>
    </citation>
    <scope>NUCLEOTIDE SEQUENCE [LARGE SCALE GENOMIC DNA]</scope>
    <source>
        <strain evidence="12 13">DSW-74</strain>
    </source>
</reference>
<keyword evidence="6" id="KW-0547">Nucleotide-binding</keyword>
<evidence type="ECO:0000256" key="9">
    <source>
        <dbReference type="SAM" id="Phobius"/>
    </source>
</evidence>
<dbReference type="GO" id="GO:0000155">
    <property type="term" value="F:phosphorelay sensor kinase activity"/>
    <property type="evidence" value="ECO:0007669"/>
    <property type="project" value="InterPro"/>
</dbReference>
<evidence type="ECO:0000256" key="1">
    <source>
        <dbReference type="ARBA" id="ARBA00000085"/>
    </source>
</evidence>
<feature type="domain" description="HAMP" evidence="11">
    <location>
        <begin position="193"/>
        <end position="245"/>
    </location>
</feature>
<dbReference type="Proteomes" id="UP000092484">
    <property type="component" value="Unassembled WGS sequence"/>
</dbReference>
<feature type="transmembrane region" description="Helical" evidence="9">
    <location>
        <begin position="12"/>
        <end position="31"/>
    </location>
</feature>
<dbReference type="InterPro" id="IPR036890">
    <property type="entry name" value="HATPase_C_sf"/>
</dbReference>
<protein>
    <recommendedName>
        <fullName evidence="3">histidine kinase</fullName>
        <ecNumber evidence="3">2.7.13.3</ecNumber>
    </recommendedName>
</protein>
<keyword evidence="8" id="KW-0067">ATP-binding</keyword>
<dbReference type="InterPro" id="IPR050980">
    <property type="entry name" value="2C_sensor_his_kinase"/>
</dbReference>
<dbReference type="Pfam" id="PF00672">
    <property type="entry name" value="HAMP"/>
    <property type="match status" value="1"/>
</dbReference>
<keyword evidence="7 12" id="KW-0418">Kinase</keyword>
<evidence type="ECO:0000256" key="2">
    <source>
        <dbReference type="ARBA" id="ARBA00004370"/>
    </source>
</evidence>
<dbReference type="InterPro" id="IPR003660">
    <property type="entry name" value="HAMP_dom"/>
</dbReference>
<dbReference type="RefSeq" id="WP_068865341.1">
    <property type="nucleotide sequence ID" value="NZ_LZYB01000006.1"/>
</dbReference>
<dbReference type="GO" id="GO:0005886">
    <property type="term" value="C:plasma membrane"/>
    <property type="evidence" value="ECO:0007669"/>
    <property type="project" value="TreeGrafter"/>
</dbReference>
<keyword evidence="13" id="KW-1185">Reference proteome</keyword>
<dbReference type="SUPFAM" id="SSF47384">
    <property type="entry name" value="Homodimeric domain of signal transducing histidine kinase"/>
    <property type="match status" value="1"/>
</dbReference>
<dbReference type="PATRIC" id="fig|1300349.4.peg.2409"/>
<keyword evidence="4" id="KW-0597">Phosphoprotein</keyword>
<evidence type="ECO:0000256" key="5">
    <source>
        <dbReference type="ARBA" id="ARBA00022679"/>
    </source>
</evidence>
<dbReference type="AlphaFoldDB" id="A0A1A7BGC0"/>
<accession>A0A1A7BGC0</accession>
<dbReference type="CDD" id="cd06225">
    <property type="entry name" value="HAMP"/>
    <property type="match status" value="1"/>
</dbReference>
<dbReference type="STRING" id="1300349.I603_2419"/>
<gene>
    <name evidence="12" type="ORF">I603_2419</name>
</gene>
<dbReference type="EMBL" id="LZYB01000006">
    <property type="protein sequence ID" value="OBV10457.1"/>
    <property type="molecule type" value="Genomic_DNA"/>
</dbReference>
<dbReference type="SUPFAM" id="SSF55874">
    <property type="entry name" value="ATPase domain of HSP90 chaperone/DNA topoisomerase II/histidine kinase"/>
    <property type="match status" value="1"/>
</dbReference>
<dbReference type="InterPro" id="IPR003594">
    <property type="entry name" value="HATPase_dom"/>
</dbReference>
<dbReference type="Pfam" id="PF02518">
    <property type="entry name" value="HATPase_c"/>
    <property type="match status" value="1"/>
</dbReference>
<dbReference type="InterPro" id="IPR004358">
    <property type="entry name" value="Sig_transdc_His_kin-like_C"/>
</dbReference>
<dbReference type="Gene3D" id="1.10.287.130">
    <property type="match status" value="1"/>
</dbReference>
<evidence type="ECO:0000256" key="7">
    <source>
        <dbReference type="ARBA" id="ARBA00022777"/>
    </source>
</evidence>
<dbReference type="Gene3D" id="3.30.565.10">
    <property type="entry name" value="Histidine kinase-like ATPase, C-terminal domain"/>
    <property type="match status" value="1"/>
</dbReference>